<dbReference type="Proteomes" id="UP000176850">
    <property type="component" value="Unassembled WGS sequence"/>
</dbReference>
<proteinExistence type="predicted"/>
<comment type="caution">
    <text evidence="2">The sequence shown here is derived from an EMBL/GenBank/DDBJ whole genome shotgun (WGS) entry which is preliminary data.</text>
</comment>
<evidence type="ECO:0000313" key="3">
    <source>
        <dbReference type="Proteomes" id="UP000176850"/>
    </source>
</evidence>
<dbReference type="Pfam" id="PF07963">
    <property type="entry name" value="N_methyl"/>
    <property type="match status" value="1"/>
</dbReference>
<organism evidence="2 3">
    <name type="scientific">Candidatus Roizmanbacteria bacterium RIFCSPHIGHO2_01_FULL_39_24</name>
    <dbReference type="NCBI Taxonomy" id="1802032"/>
    <lineage>
        <taxon>Bacteria</taxon>
        <taxon>Candidatus Roizmaniibacteriota</taxon>
    </lineage>
</organism>
<name>A0A1F7GI13_9BACT</name>
<keyword evidence="1" id="KW-0812">Transmembrane</keyword>
<accession>A0A1F7GI13</accession>
<gene>
    <name evidence="2" type="ORF">A2799_03995</name>
</gene>
<keyword evidence="1" id="KW-0472">Membrane</keyword>
<protein>
    <recommendedName>
        <fullName evidence="4">Prepilin-type N-terminal cleavage/methylation domain-containing protein</fullName>
    </recommendedName>
</protein>
<feature type="transmembrane region" description="Helical" evidence="1">
    <location>
        <begin position="12"/>
        <end position="36"/>
    </location>
</feature>
<reference evidence="2 3" key="1">
    <citation type="journal article" date="2016" name="Nat. Commun.">
        <title>Thousands of microbial genomes shed light on interconnected biogeochemical processes in an aquifer system.</title>
        <authorList>
            <person name="Anantharaman K."/>
            <person name="Brown C.T."/>
            <person name="Hug L.A."/>
            <person name="Sharon I."/>
            <person name="Castelle C.J."/>
            <person name="Probst A.J."/>
            <person name="Thomas B.C."/>
            <person name="Singh A."/>
            <person name="Wilkins M.J."/>
            <person name="Karaoz U."/>
            <person name="Brodie E.L."/>
            <person name="Williams K.H."/>
            <person name="Hubbard S.S."/>
            <person name="Banfield J.F."/>
        </authorList>
    </citation>
    <scope>NUCLEOTIDE SEQUENCE [LARGE SCALE GENOMIC DNA]</scope>
</reference>
<dbReference type="InterPro" id="IPR012902">
    <property type="entry name" value="N_methyl_site"/>
</dbReference>
<keyword evidence="1" id="KW-1133">Transmembrane helix</keyword>
<sequence>MGITNKKKLGFTLIELILAMSVFAVTLPVVFGLFFLNLQTRTKVLILQQVKRNGDDALAIIDGMVHTRGYSIYSDQAMTIEVCSTISGSSTPTSSQTVYFKDPAGTQFYFALDNGKIASYSASMSPNPAYLTNSKVEVSSFSISCERSATFSPPLVSISFVVSQLGSPVRHEERASLNYQTKTKLQNYQ</sequence>
<evidence type="ECO:0008006" key="4">
    <source>
        <dbReference type="Google" id="ProtNLM"/>
    </source>
</evidence>
<evidence type="ECO:0000256" key="1">
    <source>
        <dbReference type="SAM" id="Phobius"/>
    </source>
</evidence>
<evidence type="ECO:0000313" key="2">
    <source>
        <dbReference type="EMBL" id="OGK18446.1"/>
    </source>
</evidence>
<dbReference type="AlphaFoldDB" id="A0A1F7GI13"/>
<dbReference type="EMBL" id="MFZH01000032">
    <property type="protein sequence ID" value="OGK18446.1"/>
    <property type="molecule type" value="Genomic_DNA"/>
</dbReference>
<dbReference type="NCBIfam" id="TIGR02532">
    <property type="entry name" value="IV_pilin_GFxxxE"/>
    <property type="match status" value="1"/>
</dbReference>